<feature type="domain" description="3-hydroxyacyl-CoA dehydrogenase C-terminal" evidence="2">
    <location>
        <begin position="188"/>
        <end position="281"/>
    </location>
</feature>
<feature type="domain" description="3-hydroxyacyl-CoA dehydrogenase NAD binding" evidence="3">
    <location>
        <begin position="87"/>
        <end position="179"/>
    </location>
</feature>
<accession>A0A916NET3</accession>
<dbReference type="InterPro" id="IPR008927">
    <property type="entry name" value="6-PGluconate_DH-like_C_sf"/>
</dbReference>
<dbReference type="Proteomes" id="UP000680038">
    <property type="component" value="Unassembled WGS sequence"/>
</dbReference>
<comment type="caution">
    <text evidence="4">The sequence shown here is derived from an EMBL/GenBank/DDBJ whole genome shotgun (WGS) entry which is preliminary data.</text>
</comment>
<evidence type="ECO:0000256" key="1">
    <source>
        <dbReference type="ARBA" id="ARBA00023002"/>
    </source>
</evidence>
<keyword evidence="4" id="KW-0413">Isomerase</keyword>
<proteinExistence type="predicted"/>
<dbReference type="InterPro" id="IPR006176">
    <property type="entry name" value="3-OHacyl-CoA_DH_NAD-bd"/>
</dbReference>
<dbReference type="GO" id="GO:0006631">
    <property type="term" value="P:fatty acid metabolic process"/>
    <property type="evidence" value="ECO:0007669"/>
    <property type="project" value="InterPro"/>
</dbReference>
<dbReference type="EC" id="5.1.2.3" evidence="4"/>
<dbReference type="GO" id="GO:0070403">
    <property type="term" value="F:NAD+ binding"/>
    <property type="evidence" value="ECO:0007669"/>
    <property type="project" value="InterPro"/>
</dbReference>
<dbReference type="GO" id="GO:0016616">
    <property type="term" value="F:oxidoreductase activity, acting on the CH-OH group of donors, NAD or NADP as acceptor"/>
    <property type="evidence" value="ECO:0007669"/>
    <property type="project" value="InterPro"/>
</dbReference>
<name>A0A916NET3_9BACT</name>
<dbReference type="InterPro" id="IPR036291">
    <property type="entry name" value="NAD(P)-bd_dom_sf"/>
</dbReference>
<evidence type="ECO:0000313" key="5">
    <source>
        <dbReference type="Proteomes" id="UP000680038"/>
    </source>
</evidence>
<dbReference type="SUPFAM" id="SSF48179">
    <property type="entry name" value="6-phosphogluconate dehydrogenase C-terminal domain-like"/>
    <property type="match status" value="1"/>
</dbReference>
<dbReference type="SUPFAM" id="SSF51735">
    <property type="entry name" value="NAD(P)-binding Rossmann-fold domains"/>
    <property type="match status" value="1"/>
</dbReference>
<dbReference type="Gene3D" id="1.10.1040.10">
    <property type="entry name" value="N-(1-d-carboxylethyl)-l-norvaline Dehydrogenase, domain 2"/>
    <property type="match status" value="1"/>
</dbReference>
<protein>
    <submittedName>
        <fullName evidence="4">Fatty acid oxidation complex subunit alpha</fullName>
        <ecNumber evidence="4">5.1.2.3</ecNumber>
    </submittedName>
</protein>
<dbReference type="GO" id="GO:0008692">
    <property type="term" value="F:3-hydroxybutyryl-CoA epimerase activity"/>
    <property type="evidence" value="ECO:0007669"/>
    <property type="project" value="UniProtKB-EC"/>
</dbReference>
<dbReference type="PANTHER" id="PTHR48075:SF5">
    <property type="entry name" value="3-HYDROXYBUTYRYL-COA DEHYDROGENASE"/>
    <property type="match status" value="1"/>
</dbReference>
<dbReference type="PIRSF" id="PIRSF000105">
    <property type="entry name" value="HCDH"/>
    <property type="match status" value="1"/>
</dbReference>
<keyword evidence="1" id="KW-0560">Oxidoreductase</keyword>
<dbReference type="Gene3D" id="3.40.50.720">
    <property type="entry name" value="NAD(P)-binding Rossmann-like Domain"/>
    <property type="match status" value="1"/>
</dbReference>
<dbReference type="InterPro" id="IPR013328">
    <property type="entry name" value="6PGD_dom2"/>
</dbReference>
<dbReference type="InterPro" id="IPR022694">
    <property type="entry name" value="3-OHacyl-CoA_DH"/>
</dbReference>
<dbReference type="PANTHER" id="PTHR48075">
    <property type="entry name" value="3-HYDROXYACYL-COA DEHYDROGENASE FAMILY PROTEIN"/>
    <property type="match status" value="1"/>
</dbReference>
<evidence type="ECO:0000259" key="2">
    <source>
        <dbReference type="Pfam" id="PF00725"/>
    </source>
</evidence>
<dbReference type="EMBL" id="CAJRAF010000004">
    <property type="protein sequence ID" value="CAG5018768.1"/>
    <property type="molecule type" value="Genomic_DNA"/>
</dbReference>
<dbReference type="RefSeq" id="WP_215242362.1">
    <property type="nucleotide sequence ID" value="NZ_CAJRAF010000004.1"/>
</dbReference>
<gene>
    <name evidence="4" type="primary">fadJ</name>
    <name evidence="4" type="ORF">DYBT9275_06067</name>
</gene>
<evidence type="ECO:0000259" key="3">
    <source>
        <dbReference type="Pfam" id="PF02737"/>
    </source>
</evidence>
<keyword evidence="5" id="KW-1185">Reference proteome</keyword>
<reference evidence="4" key="1">
    <citation type="submission" date="2021-04" db="EMBL/GenBank/DDBJ databases">
        <authorList>
            <person name="Rodrigo-Torres L."/>
            <person name="Arahal R. D."/>
            <person name="Lucena T."/>
        </authorList>
    </citation>
    <scope>NUCLEOTIDE SEQUENCE</scope>
    <source>
        <strain evidence="4">CECT 9275</strain>
    </source>
</reference>
<dbReference type="AlphaFoldDB" id="A0A916NET3"/>
<dbReference type="Pfam" id="PF02737">
    <property type="entry name" value="3HCDH_N"/>
    <property type="match status" value="1"/>
</dbReference>
<dbReference type="Pfam" id="PF00725">
    <property type="entry name" value="3HCDH"/>
    <property type="match status" value="1"/>
</dbReference>
<organism evidence="4 5">
    <name type="scientific">Dyadobacter helix</name>
    <dbReference type="NCBI Taxonomy" id="2822344"/>
    <lineage>
        <taxon>Bacteria</taxon>
        <taxon>Pseudomonadati</taxon>
        <taxon>Bacteroidota</taxon>
        <taxon>Cytophagia</taxon>
        <taxon>Cytophagales</taxon>
        <taxon>Spirosomataceae</taxon>
        <taxon>Dyadobacter</taxon>
    </lineage>
</organism>
<dbReference type="InterPro" id="IPR006108">
    <property type="entry name" value="3HC_DH_C"/>
</dbReference>
<evidence type="ECO:0000313" key="4">
    <source>
        <dbReference type="EMBL" id="CAG5018768.1"/>
    </source>
</evidence>
<sequence>MKETRKIIEPALVVGNNKLAYSLAVCLRDAGHPVILSTANAPKAWNYLRYHKNDIRKWSPGQYGPFDIKVIEDLHFENGIKLAFVITEEDLIAKQEVISFLESRLPEDAVIAINSETIPLDAIQDNLAKPGRILIANWVEPVHTTFFLEIVANEVTEARFVDQITDLARSYWGKDPYVIQGDTGVRMRLLAALMREAFYLVKNDYATIEDIDRACRNDAGYYLPFAGNLRYMDLMGTYSYGMVMKDLNPELAKDQTAPDFFNALIREGDFGMESGKGFYAYQPGEDEKWEALVKKFSSEIHEVIDKYPFNQ</sequence>